<dbReference type="RefSeq" id="XP_007388163.1">
    <property type="nucleotide sequence ID" value="XM_007388101.1"/>
</dbReference>
<dbReference type="Proteomes" id="UP000054196">
    <property type="component" value="Unassembled WGS sequence"/>
</dbReference>
<dbReference type="GeneID" id="18880073"/>
<dbReference type="Gene3D" id="3.80.10.10">
    <property type="entry name" value="Ribonuclease Inhibitor"/>
    <property type="match status" value="1"/>
</dbReference>
<sequence>MLRRSPRLPPEMMDHVIDFVPEYPDNQSSQATLLALCLSCKATKPRSERNLFRAPYISSSTACYYFQKKLTEIPARRERVESLVVNGRTWLAALHISVSEPRGNTNFHVLPDVLRACPNLKHLTISNFSDGHGYSLLEFARTQREHSALRSLTVENCEFQEYKDIEALLCRVPSLRSLTMKDITVCQPVEAGLRAAQSLIKAPLILHDLTFHETRVAEHSDRSVYDPRCHPLHRWLMVLTAAHAEQVDVSVMFLDDHIFLGILPPYEDMKALSLSFGHRLRCPAPFLQKVQKHVVAHVPDFSFGISHETRHA</sequence>
<name>R7S317_PUNST</name>
<dbReference type="EMBL" id="JH687553">
    <property type="protein sequence ID" value="EIN04770.1"/>
    <property type="molecule type" value="Genomic_DNA"/>
</dbReference>
<dbReference type="SUPFAM" id="SSF52047">
    <property type="entry name" value="RNI-like"/>
    <property type="match status" value="1"/>
</dbReference>
<protein>
    <recommendedName>
        <fullName evidence="3">F-box domain-containing protein</fullName>
    </recommendedName>
</protein>
<dbReference type="HOGENOM" id="CLU_891789_0_0_1"/>
<dbReference type="OrthoDB" id="2724825at2759"/>
<dbReference type="InterPro" id="IPR032675">
    <property type="entry name" value="LRR_dom_sf"/>
</dbReference>
<evidence type="ECO:0000313" key="1">
    <source>
        <dbReference type="EMBL" id="EIN04770.1"/>
    </source>
</evidence>
<evidence type="ECO:0008006" key="3">
    <source>
        <dbReference type="Google" id="ProtNLM"/>
    </source>
</evidence>
<organism evidence="1 2">
    <name type="scientific">Punctularia strigosozonata (strain HHB-11173)</name>
    <name type="common">White-rot fungus</name>
    <dbReference type="NCBI Taxonomy" id="741275"/>
    <lineage>
        <taxon>Eukaryota</taxon>
        <taxon>Fungi</taxon>
        <taxon>Dikarya</taxon>
        <taxon>Basidiomycota</taxon>
        <taxon>Agaricomycotina</taxon>
        <taxon>Agaricomycetes</taxon>
        <taxon>Corticiales</taxon>
        <taxon>Punctulariaceae</taxon>
        <taxon>Punctularia</taxon>
    </lineage>
</organism>
<reference evidence="2" key="1">
    <citation type="journal article" date="2012" name="Science">
        <title>The Paleozoic origin of enzymatic lignin decomposition reconstructed from 31 fungal genomes.</title>
        <authorList>
            <person name="Floudas D."/>
            <person name="Binder M."/>
            <person name="Riley R."/>
            <person name="Barry K."/>
            <person name="Blanchette R.A."/>
            <person name="Henrissat B."/>
            <person name="Martinez A.T."/>
            <person name="Otillar R."/>
            <person name="Spatafora J.W."/>
            <person name="Yadav J.S."/>
            <person name="Aerts A."/>
            <person name="Benoit I."/>
            <person name="Boyd A."/>
            <person name="Carlson A."/>
            <person name="Copeland A."/>
            <person name="Coutinho P.M."/>
            <person name="de Vries R.P."/>
            <person name="Ferreira P."/>
            <person name="Findley K."/>
            <person name="Foster B."/>
            <person name="Gaskell J."/>
            <person name="Glotzer D."/>
            <person name="Gorecki P."/>
            <person name="Heitman J."/>
            <person name="Hesse C."/>
            <person name="Hori C."/>
            <person name="Igarashi K."/>
            <person name="Jurgens J.A."/>
            <person name="Kallen N."/>
            <person name="Kersten P."/>
            <person name="Kohler A."/>
            <person name="Kuees U."/>
            <person name="Kumar T.K.A."/>
            <person name="Kuo A."/>
            <person name="LaButti K."/>
            <person name="Larrondo L.F."/>
            <person name="Lindquist E."/>
            <person name="Ling A."/>
            <person name="Lombard V."/>
            <person name="Lucas S."/>
            <person name="Lundell T."/>
            <person name="Martin R."/>
            <person name="McLaughlin D.J."/>
            <person name="Morgenstern I."/>
            <person name="Morin E."/>
            <person name="Murat C."/>
            <person name="Nagy L.G."/>
            <person name="Nolan M."/>
            <person name="Ohm R.A."/>
            <person name="Patyshakuliyeva A."/>
            <person name="Rokas A."/>
            <person name="Ruiz-Duenas F.J."/>
            <person name="Sabat G."/>
            <person name="Salamov A."/>
            <person name="Samejima M."/>
            <person name="Schmutz J."/>
            <person name="Slot J.C."/>
            <person name="St John F."/>
            <person name="Stenlid J."/>
            <person name="Sun H."/>
            <person name="Sun S."/>
            <person name="Syed K."/>
            <person name="Tsang A."/>
            <person name="Wiebenga A."/>
            <person name="Young D."/>
            <person name="Pisabarro A."/>
            <person name="Eastwood D.C."/>
            <person name="Martin F."/>
            <person name="Cullen D."/>
            <person name="Grigoriev I.V."/>
            <person name="Hibbett D.S."/>
        </authorList>
    </citation>
    <scope>NUCLEOTIDE SEQUENCE [LARGE SCALE GENOMIC DNA]</scope>
    <source>
        <strain evidence="2">HHB-11173 SS5</strain>
    </source>
</reference>
<accession>R7S317</accession>
<keyword evidence="2" id="KW-1185">Reference proteome</keyword>
<gene>
    <name evidence="1" type="ORF">PUNSTDRAFT_138412</name>
</gene>
<dbReference type="KEGG" id="psq:PUNSTDRAFT_138412"/>
<dbReference type="AlphaFoldDB" id="R7S317"/>
<evidence type="ECO:0000313" key="2">
    <source>
        <dbReference type="Proteomes" id="UP000054196"/>
    </source>
</evidence>
<proteinExistence type="predicted"/>